<accession>A0A061RKH3</accession>
<keyword evidence="3" id="KW-0805">Transcription regulation</keyword>
<feature type="domain" description="TAFII28-like protein" evidence="7">
    <location>
        <begin position="129"/>
        <end position="216"/>
    </location>
</feature>
<proteinExistence type="inferred from homology"/>
<evidence type="ECO:0000256" key="5">
    <source>
        <dbReference type="ARBA" id="ARBA00023242"/>
    </source>
</evidence>
<evidence type="ECO:0000256" key="2">
    <source>
        <dbReference type="ARBA" id="ARBA00009788"/>
    </source>
</evidence>
<feature type="region of interest" description="Disordered" evidence="6">
    <location>
        <begin position="63"/>
        <end position="117"/>
    </location>
</feature>
<dbReference type="GO" id="GO:0051123">
    <property type="term" value="P:RNA polymerase II preinitiation complex assembly"/>
    <property type="evidence" value="ECO:0007669"/>
    <property type="project" value="InterPro"/>
</dbReference>
<dbReference type="CDD" id="cd08048">
    <property type="entry name" value="HFD_TAF11"/>
    <property type="match status" value="1"/>
</dbReference>
<keyword evidence="10" id="KW-0396">Initiation factor</keyword>
<dbReference type="AlphaFoldDB" id="A0A061RKH3"/>
<dbReference type="PANTHER" id="PTHR13218:SF8">
    <property type="entry name" value="TRANSCRIPTION INITIATION FACTOR TFIID SUBUNIT 11"/>
    <property type="match status" value="1"/>
</dbReference>
<evidence type="ECO:0000256" key="1">
    <source>
        <dbReference type="ARBA" id="ARBA00004123"/>
    </source>
</evidence>
<dbReference type="EMBL" id="GBEZ01016779">
    <property type="protein sequence ID" value="JAC69500.1"/>
    <property type="molecule type" value="Transcribed_RNA"/>
</dbReference>
<comment type="subcellular location">
    <subcellularLocation>
        <location evidence="1">Nucleus</location>
    </subcellularLocation>
</comment>
<name>A0A061RKH3_9CHLO</name>
<evidence type="ECO:0000256" key="3">
    <source>
        <dbReference type="ARBA" id="ARBA00023015"/>
    </source>
</evidence>
<protein>
    <submittedName>
        <fullName evidence="10">Transcription initiation factor TFIID subunit 11</fullName>
    </submittedName>
</protein>
<dbReference type="InterPro" id="IPR045127">
    <property type="entry name" value="TAF11-like"/>
</dbReference>
<organism evidence="10">
    <name type="scientific">Tetraselmis sp. GSL018</name>
    <dbReference type="NCBI Taxonomy" id="582737"/>
    <lineage>
        <taxon>Eukaryota</taxon>
        <taxon>Viridiplantae</taxon>
        <taxon>Chlorophyta</taxon>
        <taxon>core chlorophytes</taxon>
        <taxon>Chlorodendrophyceae</taxon>
        <taxon>Chlorodendrales</taxon>
        <taxon>Chlorodendraceae</taxon>
        <taxon>Tetraselmis</taxon>
    </lineage>
</organism>
<dbReference type="InterPro" id="IPR009072">
    <property type="entry name" value="Histone-fold"/>
</dbReference>
<dbReference type="GO" id="GO:0046982">
    <property type="term" value="F:protein heterodimerization activity"/>
    <property type="evidence" value="ECO:0007669"/>
    <property type="project" value="InterPro"/>
</dbReference>
<dbReference type="GO" id="GO:0005669">
    <property type="term" value="C:transcription factor TFIID complex"/>
    <property type="evidence" value="ECO:0007669"/>
    <property type="project" value="InterPro"/>
</dbReference>
<dbReference type="GO" id="GO:0016251">
    <property type="term" value="F:RNA polymerase II general transcription initiation factor activity"/>
    <property type="evidence" value="ECO:0007669"/>
    <property type="project" value="TreeGrafter"/>
</dbReference>
<comment type="similarity">
    <text evidence="2">Belongs to the TAF11 family.</text>
</comment>
<reference evidence="10" key="1">
    <citation type="submission" date="2014-05" db="EMBL/GenBank/DDBJ databases">
        <title>The transcriptome of the halophilic microalga Tetraselmis sp. GSL018 isolated from the Great Salt Lake, Utah.</title>
        <authorList>
            <person name="Jinkerson R.E."/>
            <person name="D'Adamo S."/>
            <person name="Posewitz M.C."/>
        </authorList>
    </citation>
    <scope>NUCLEOTIDE SEQUENCE</scope>
    <source>
        <strain evidence="10">GSL018</strain>
    </source>
</reference>
<dbReference type="Pfam" id="PF04719">
    <property type="entry name" value="TAFII28"/>
    <property type="match status" value="1"/>
</dbReference>
<dbReference type="EMBL" id="GBEZ01021816">
    <property type="protein sequence ID" value="JAC64969.1"/>
    <property type="molecule type" value="Transcribed_RNA"/>
</dbReference>
<evidence type="ECO:0000313" key="9">
    <source>
        <dbReference type="EMBL" id="JAC69500.1"/>
    </source>
</evidence>
<dbReference type="GO" id="GO:0003743">
    <property type="term" value="F:translation initiation factor activity"/>
    <property type="evidence" value="ECO:0007669"/>
    <property type="project" value="UniProtKB-KW"/>
</dbReference>
<evidence type="ECO:0000313" key="8">
    <source>
        <dbReference type="EMBL" id="JAC64969.1"/>
    </source>
</evidence>
<evidence type="ECO:0000256" key="6">
    <source>
        <dbReference type="SAM" id="MobiDB-lite"/>
    </source>
</evidence>
<evidence type="ECO:0000259" key="7">
    <source>
        <dbReference type="Pfam" id="PF04719"/>
    </source>
</evidence>
<keyword evidence="4" id="KW-0804">Transcription</keyword>
<dbReference type="SUPFAM" id="SSF47113">
    <property type="entry name" value="Histone-fold"/>
    <property type="match status" value="1"/>
</dbReference>
<keyword evidence="10" id="KW-0648">Protein biosynthesis</keyword>
<feature type="compositionally biased region" description="Acidic residues" evidence="6">
    <location>
        <begin position="103"/>
        <end position="116"/>
    </location>
</feature>
<gene>
    <name evidence="10" type="primary">TAF11</name>
    <name evidence="8" type="ORF">TSPGSL018_17130</name>
    <name evidence="10" type="ORF">TSPGSL018_28843</name>
    <name evidence="9" type="ORF">TSPGSL018_6211</name>
</gene>
<dbReference type="Gene3D" id="1.10.20.10">
    <property type="entry name" value="Histone, subunit A"/>
    <property type="match status" value="1"/>
</dbReference>
<feature type="compositionally biased region" description="Basic and acidic residues" evidence="6">
    <location>
        <begin position="30"/>
        <end position="43"/>
    </location>
</feature>
<dbReference type="InterPro" id="IPR006809">
    <property type="entry name" value="TAFII28_dom"/>
</dbReference>
<feature type="region of interest" description="Disordered" evidence="6">
    <location>
        <begin position="30"/>
        <end position="49"/>
    </location>
</feature>
<keyword evidence="5" id="KW-0539">Nucleus</keyword>
<evidence type="ECO:0000313" key="10">
    <source>
        <dbReference type="EMBL" id="JAC73452.1"/>
    </source>
</evidence>
<dbReference type="EMBL" id="GBEZ01012434">
    <property type="protein sequence ID" value="JAC73452.1"/>
    <property type="molecule type" value="Transcribed_RNA"/>
</dbReference>
<dbReference type="PANTHER" id="PTHR13218">
    <property type="entry name" value="TRANSCRIPTION INITIATION FACTOR TFIID SUBUNIT 11-RELATED"/>
    <property type="match status" value="1"/>
</dbReference>
<sequence>MDDITAGEHYEEEQDDLTLGIFQEEFDKVSVEKDDCDPKPHEGAEEDAEAEAWLTEALTELEGEASEAWRGAGPPNELQAAVAAKGDGDAADLDPSPSNMQPEPDDPEDQVDDEQREMEKIAKRNRSILVKLNEKQLNQYEAYRRSKLETQSMKKLIQAITQKHPAFNVNDKNLTIVMCGVAKMYVGEIVEAARAIADSMGCDGPLQPSHIRAAYHHLDQRGKIRHRIGPKRLKL</sequence>
<evidence type="ECO:0000256" key="4">
    <source>
        <dbReference type="ARBA" id="ARBA00023163"/>
    </source>
</evidence>